<dbReference type="AlphaFoldDB" id="A0A179T7X0"/>
<organism evidence="2 3">
    <name type="scientific">Metabacillus litoralis</name>
    <dbReference type="NCBI Taxonomy" id="152268"/>
    <lineage>
        <taxon>Bacteria</taxon>
        <taxon>Bacillati</taxon>
        <taxon>Bacillota</taxon>
        <taxon>Bacilli</taxon>
        <taxon>Bacillales</taxon>
        <taxon>Bacillaceae</taxon>
        <taxon>Metabacillus</taxon>
    </lineage>
</organism>
<proteinExistence type="predicted"/>
<dbReference type="CDD" id="cd16325">
    <property type="entry name" value="LolA"/>
    <property type="match status" value="1"/>
</dbReference>
<protein>
    <recommendedName>
        <fullName evidence="1">Uncharacterized protein TP-0789 domain-containing protein</fullName>
    </recommendedName>
</protein>
<reference evidence="3" key="1">
    <citation type="submission" date="2016-04" db="EMBL/GenBank/DDBJ databases">
        <authorList>
            <person name="Lyu Z."/>
            <person name="Lyu W."/>
        </authorList>
    </citation>
    <scope>NUCLEOTIDE SEQUENCE [LARGE SCALE GENOMIC DNA]</scope>
    <source>
        <strain evidence="3">C44</strain>
    </source>
</reference>
<accession>A0A179T7X0</accession>
<dbReference type="PROSITE" id="PS51257">
    <property type="entry name" value="PROKAR_LIPOPROTEIN"/>
    <property type="match status" value="1"/>
</dbReference>
<evidence type="ECO:0000259" key="1">
    <source>
        <dbReference type="Pfam" id="PF17131"/>
    </source>
</evidence>
<feature type="domain" description="Uncharacterized protein TP-0789" evidence="1">
    <location>
        <begin position="134"/>
        <end position="186"/>
    </location>
</feature>
<comment type="caution">
    <text evidence="2">The sequence shown here is derived from an EMBL/GenBank/DDBJ whole genome shotgun (WGS) entry which is preliminary data.</text>
</comment>
<dbReference type="EMBL" id="LWSG01000003">
    <property type="protein sequence ID" value="OAS88492.1"/>
    <property type="molecule type" value="Genomic_DNA"/>
</dbReference>
<dbReference type="InterPro" id="IPR033399">
    <property type="entry name" value="TP_0789-like"/>
</dbReference>
<dbReference type="InterPro" id="IPR004564">
    <property type="entry name" value="OM_lipoprot_carrier_LolA-like"/>
</dbReference>
<dbReference type="SUPFAM" id="SSF89392">
    <property type="entry name" value="Prokaryotic lipoproteins and lipoprotein localization factors"/>
    <property type="match status" value="1"/>
</dbReference>
<evidence type="ECO:0000313" key="3">
    <source>
        <dbReference type="Proteomes" id="UP000078534"/>
    </source>
</evidence>
<dbReference type="InterPro" id="IPR052944">
    <property type="entry name" value="Sporulation_related"/>
</dbReference>
<dbReference type="Pfam" id="PF17131">
    <property type="entry name" value="LolA_like"/>
    <property type="match status" value="1"/>
</dbReference>
<evidence type="ECO:0000313" key="2">
    <source>
        <dbReference type="EMBL" id="OAS88492.1"/>
    </source>
</evidence>
<dbReference type="OrthoDB" id="2389132at2"/>
<dbReference type="InterPro" id="IPR029046">
    <property type="entry name" value="LolA/LolB/LppX"/>
</dbReference>
<dbReference type="PANTHER" id="PTHR37507:SF2">
    <property type="entry name" value="SPORULATION PROTEIN YDCC"/>
    <property type="match status" value="1"/>
</dbReference>
<dbReference type="STRING" id="152268.A6K24_15670"/>
<name>A0A179T7X0_9BACI</name>
<dbReference type="Gene3D" id="2.50.20.10">
    <property type="entry name" value="Lipoprotein localisation LolA/LolB/LppX"/>
    <property type="match status" value="1"/>
</dbReference>
<gene>
    <name evidence="2" type="ORF">A6K24_15670</name>
</gene>
<dbReference type="RefSeq" id="WP_066327129.1">
    <property type="nucleotide sequence ID" value="NZ_LWSG01000003.1"/>
</dbReference>
<sequence length="363" mass="41377">MRIINFLIGTTLTIGLLSGCTNEAAASSEEIVSNVLEAGKKIDDYYGKATLKIFTDEKETEYSTMEEYVGKNGERKTVTTDHKRNDQKAFAYNDGKTFITYDEESKKALSADITADDLPTSMTQKEQLTSFLEHIKDTHKHEVVGEEKVLGLDTYHLKITPNSKDSLFGEMEVWVDKKTWFIVKVISNSGDIRTEIEYSEVDFTPQFTDKTFEVNLPEDVEVSPIETEFPTNSGTIEEAEQALGQPFLLLSDDNQEIHHIEWNVLEGELNRTEVAILYTKDKVSSLSLSIFPTPVGKDMEIEESKWKVRGHIADYMEIEDLRILSWDEDGLRYSIMIEDPSLKIEEVIEMAESMQYKSEKDIS</sequence>
<dbReference type="PANTHER" id="PTHR37507">
    <property type="entry name" value="SPORULATION PROTEIN YDCC"/>
    <property type="match status" value="1"/>
</dbReference>
<dbReference type="Proteomes" id="UP000078534">
    <property type="component" value="Unassembled WGS sequence"/>
</dbReference>
<keyword evidence="3" id="KW-1185">Reference proteome</keyword>